<keyword evidence="2" id="KW-1185">Reference proteome</keyword>
<dbReference type="AlphaFoldDB" id="A0A1I6TE53"/>
<organism evidence="1 2">
    <name type="scientific">Sphingobacterium wenxiniae</name>
    <dbReference type="NCBI Taxonomy" id="683125"/>
    <lineage>
        <taxon>Bacteria</taxon>
        <taxon>Pseudomonadati</taxon>
        <taxon>Bacteroidota</taxon>
        <taxon>Sphingobacteriia</taxon>
        <taxon>Sphingobacteriales</taxon>
        <taxon>Sphingobacteriaceae</taxon>
        <taxon>Sphingobacterium</taxon>
    </lineage>
</organism>
<name>A0A1I6TE53_9SPHI</name>
<dbReference type="RefSeq" id="WP_093365570.1">
    <property type="nucleotide sequence ID" value="NZ_FOZZ01000006.1"/>
</dbReference>
<dbReference type="Proteomes" id="UP000198785">
    <property type="component" value="Unassembled WGS sequence"/>
</dbReference>
<dbReference type="STRING" id="683125.SAMN05660206_10691"/>
<proteinExistence type="predicted"/>
<accession>A0A1I6TE53</accession>
<evidence type="ECO:0000313" key="2">
    <source>
        <dbReference type="Proteomes" id="UP000198785"/>
    </source>
</evidence>
<reference evidence="1 2" key="1">
    <citation type="submission" date="2016-10" db="EMBL/GenBank/DDBJ databases">
        <authorList>
            <person name="de Groot N.N."/>
        </authorList>
    </citation>
    <scope>NUCLEOTIDE SEQUENCE [LARGE SCALE GENOMIC DNA]</scope>
    <source>
        <strain evidence="1 2">DSM 22789</strain>
    </source>
</reference>
<sequence length="266" mass="30118">MNENNTYHEGTGGFNLPESCRVNPFTVPNDYFNDLSSNIHARIQLDKWKGSSNGGFSVPQGYFEDAESHLKTQAKLECLKNSPAFEVPEDYFSKLEEQIQAQVKLEPFREENDFAVPNGYFEQLQDRISSRIFEEQLKDMSPTSGFDVPPAYFDKLTREITTKVVAPRETPVRRLPIQQWIQYAAAACVAVVLGIGSYNAVVDQPDTAQSTLATISEDEIINYLSASHNSQDMLYIMECMEDHEGTGGICTHVKEEDIEDYLNYML</sequence>
<dbReference type="EMBL" id="FOZZ01000006">
    <property type="protein sequence ID" value="SFS87455.1"/>
    <property type="molecule type" value="Genomic_DNA"/>
</dbReference>
<protein>
    <submittedName>
        <fullName evidence="1">Uncharacterized protein</fullName>
    </submittedName>
</protein>
<evidence type="ECO:0000313" key="1">
    <source>
        <dbReference type="EMBL" id="SFS87455.1"/>
    </source>
</evidence>
<dbReference type="OrthoDB" id="677448at2"/>
<gene>
    <name evidence="1" type="ORF">SAMN05660206_10691</name>
</gene>